<gene>
    <name evidence="2" type="ORF">PEBR_20534</name>
</gene>
<proteinExistence type="predicted"/>
<dbReference type="Proteomes" id="UP000190744">
    <property type="component" value="Unassembled WGS sequence"/>
</dbReference>
<evidence type="ECO:0000256" key="1">
    <source>
        <dbReference type="SAM" id="MobiDB-lite"/>
    </source>
</evidence>
<feature type="compositionally biased region" description="Acidic residues" evidence="1">
    <location>
        <begin position="225"/>
        <end position="234"/>
    </location>
</feature>
<sequence>MKPSDNLRHQLLKYLEERANRTSSTTTAPPPYNTTNPANPTPIRIPIMYAPYHTYHHDDDYNYDWDEPTPAAISITIDSSITIAGDKNTVTLSSPRADSPASESTAPGVETTTANANANANANAANKDVGHGQEQMMGQIAGSVIKALKAQGLTEEMGRNRPITVELKRGITIKGIGNKFRIGGAPRSPVTPGYYDDGGEGCIIRSAPMASRGNHPDTLEVSEPSVEEDTEVVADECSPPPVKRRHHW</sequence>
<evidence type="ECO:0000313" key="2">
    <source>
        <dbReference type="EMBL" id="OOQ86627.1"/>
    </source>
</evidence>
<evidence type="ECO:0000313" key="3">
    <source>
        <dbReference type="Proteomes" id="UP000190744"/>
    </source>
</evidence>
<dbReference type="AlphaFoldDB" id="A0A1S9RM92"/>
<feature type="region of interest" description="Disordered" evidence="1">
    <location>
        <begin position="19"/>
        <end position="41"/>
    </location>
</feature>
<feature type="compositionally biased region" description="Low complexity" evidence="1">
    <location>
        <begin position="21"/>
        <end position="41"/>
    </location>
</feature>
<organism evidence="2 3">
    <name type="scientific">Penicillium brasilianum</name>
    <dbReference type="NCBI Taxonomy" id="104259"/>
    <lineage>
        <taxon>Eukaryota</taxon>
        <taxon>Fungi</taxon>
        <taxon>Dikarya</taxon>
        <taxon>Ascomycota</taxon>
        <taxon>Pezizomycotina</taxon>
        <taxon>Eurotiomycetes</taxon>
        <taxon>Eurotiomycetidae</taxon>
        <taxon>Eurotiales</taxon>
        <taxon>Aspergillaceae</taxon>
        <taxon>Penicillium</taxon>
    </lineage>
</organism>
<accession>A0A1S9RM92</accession>
<protein>
    <submittedName>
        <fullName evidence="2">Uncharacterized protein</fullName>
    </submittedName>
</protein>
<comment type="caution">
    <text evidence="2">The sequence shown here is derived from an EMBL/GenBank/DDBJ whole genome shotgun (WGS) entry which is preliminary data.</text>
</comment>
<dbReference type="EMBL" id="LJBN01000136">
    <property type="protein sequence ID" value="OOQ86627.1"/>
    <property type="molecule type" value="Genomic_DNA"/>
</dbReference>
<reference evidence="3" key="1">
    <citation type="submission" date="2015-09" db="EMBL/GenBank/DDBJ databases">
        <authorList>
            <person name="Fill T.P."/>
            <person name="Baretta J.F."/>
            <person name="de Almeida L.G."/>
            <person name="Rocha M."/>
            <person name="de Souza D.H."/>
            <person name="Malavazi I."/>
            <person name="Cerdeira L.T."/>
            <person name="Hong H."/>
            <person name="Samborskyy M."/>
            <person name="de Vasconcelos A.T."/>
            <person name="Leadlay P."/>
            <person name="Rodrigues-Filho E."/>
        </authorList>
    </citation>
    <scope>NUCLEOTIDE SEQUENCE [LARGE SCALE GENOMIC DNA]</scope>
    <source>
        <strain evidence="3">LaBioMMi 136</strain>
    </source>
</reference>
<feature type="region of interest" description="Disordered" evidence="1">
    <location>
        <begin position="207"/>
        <end position="248"/>
    </location>
</feature>
<name>A0A1S9RM92_PENBI</name>